<keyword evidence="1" id="KW-1133">Transmembrane helix</keyword>
<organism evidence="2 3">
    <name type="scientific">Candidatus Fischerbacteria bacterium RBG_13_37_8</name>
    <dbReference type="NCBI Taxonomy" id="1817863"/>
    <lineage>
        <taxon>Bacteria</taxon>
        <taxon>Candidatus Fischeribacteriota</taxon>
    </lineage>
</organism>
<name>A0A1F5V9A3_9BACT</name>
<comment type="caution">
    <text evidence="2">The sequence shown here is derived from an EMBL/GenBank/DDBJ whole genome shotgun (WGS) entry which is preliminary data.</text>
</comment>
<dbReference type="Proteomes" id="UP000178943">
    <property type="component" value="Unassembled WGS sequence"/>
</dbReference>
<dbReference type="AlphaFoldDB" id="A0A1F5V9A3"/>
<keyword evidence="1" id="KW-0812">Transmembrane</keyword>
<feature type="transmembrane region" description="Helical" evidence="1">
    <location>
        <begin position="144"/>
        <end position="164"/>
    </location>
</feature>
<evidence type="ECO:0000256" key="1">
    <source>
        <dbReference type="SAM" id="Phobius"/>
    </source>
</evidence>
<evidence type="ECO:0000313" key="3">
    <source>
        <dbReference type="Proteomes" id="UP000178943"/>
    </source>
</evidence>
<evidence type="ECO:0000313" key="2">
    <source>
        <dbReference type="EMBL" id="OGF60004.1"/>
    </source>
</evidence>
<evidence type="ECO:0008006" key="4">
    <source>
        <dbReference type="Google" id="ProtNLM"/>
    </source>
</evidence>
<protein>
    <recommendedName>
        <fullName evidence="4">PDZ domain-containing protein</fullName>
    </recommendedName>
</protein>
<dbReference type="EMBL" id="MFGW01000202">
    <property type="protein sequence ID" value="OGF60004.1"/>
    <property type="molecule type" value="Genomic_DNA"/>
</dbReference>
<sequence length="263" mass="30058">MNRRMVVIGCLAIAAILVHAANIYRIFIHPTIGLALSAKFDMSNGYFSVAKLAEDTPQKPSPLARAGIKEGDRIYAVYDSRGEGTIINNRIDIYEMIDRRIQFGEPWKMVVLRQAENNQYQQLTVQIPAFDIASFKARLDYTDIGFYIILPIIALITAFFMGFMRPKDNHAFTAFLLFLAFSTVVGIQFHIFPPGLRFVGILFNSILNSTVVYLFMRFFLLFPSPSIIEKKAPWLKNALLVFALFHCTYHLIFFFLADYALEL</sequence>
<proteinExistence type="predicted"/>
<feature type="transmembrane region" description="Helical" evidence="1">
    <location>
        <begin position="198"/>
        <end position="222"/>
    </location>
</feature>
<reference evidence="2 3" key="1">
    <citation type="journal article" date="2016" name="Nat. Commun.">
        <title>Thousands of microbial genomes shed light on interconnected biogeochemical processes in an aquifer system.</title>
        <authorList>
            <person name="Anantharaman K."/>
            <person name="Brown C.T."/>
            <person name="Hug L.A."/>
            <person name="Sharon I."/>
            <person name="Castelle C.J."/>
            <person name="Probst A.J."/>
            <person name="Thomas B.C."/>
            <person name="Singh A."/>
            <person name="Wilkins M.J."/>
            <person name="Karaoz U."/>
            <person name="Brodie E.L."/>
            <person name="Williams K.H."/>
            <person name="Hubbard S.S."/>
            <person name="Banfield J.F."/>
        </authorList>
    </citation>
    <scope>NUCLEOTIDE SEQUENCE [LARGE SCALE GENOMIC DNA]</scope>
</reference>
<feature type="transmembrane region" description="Helical" evidence="1">
    <location>
        <begin position="234"/>
        <end position="257"/>
    </location>
</feature>
<accession>A0A1F5V9A3</accession>
<keyword evidence="1" id="KW-0472">Membrane</keyword>
<dbReference type="Gene3D" id="2.30.42.10">
    <property type="match status" value="1"/>
</dbReference>
<feature type="transmembrane region" description="Helical" evidence="1">
    <location>
        <begin position="171"/>
        <end position="192"/>
    </location>
</feature>
<dbReference type="SUPFAM" id="SSF50156">
    <property type="entry name" value="PDZ domain-like"/>
    <property type="match status" value="1"/>
</dbReference>
<dbReference type="InterPro" id="IPR036034">
    <property type="entry name" value="PDZ_sf"/>
</dbReference>
<gene>
    <name evidence="2" type="ORF">A2Y62_18455</name>
</gene>